<keyword evidence="2" id="KW-1185">Reference proteome</keyword>
<sequence length="107" mass="11842">MAMLLSKPRNVRSYCSNRIGSHKESGGPRKIRDEMDVQKMVAVIKDSTVNPFELAWEEEEPAPLLNISTGVVMPPEKADQRLGAKQTETARVTNLRSKGLTATCCLL</sequence>
<evidence type="ECO:0000313" key="2">
    <source>
        <dbReference type="Proteomes" id="UP001163046"/>
    </source>
</evidence>
<reference evidence="1" key="1">
    <citation type="submission" date="2023-01" db="EMBL/GenBank/DDBJ databases">
        <title>Genome assembly of the deep-sea coral Lophelia pertusa.</title>
        <authorList>
            <person name="Herrera S."/>
            <person name="Cordes E."/>
        </authorList>
    </citation>
    <scope>NUCLEOTIDE SEQUENCE</scope>
    <source>
        <strain evidence="1">USNM1676648</strain>
        <tissue evidence="1">Polyp</tissue>
    </source>
</reference>
<dbReference type="EMBL" id="MU827325">
    <property type="protein sequence ID" value="KAJ7356095.1"/>
    <property type="molecule type" value="Genomic_DNA"/>
</dbReference>
<gene>
    <name evidence="1" type="ORF">OS493_027022</name>
</gene>
<dbReference type="Proteomes" id="UP001163046">
    <property type="component" value="Unassembled WGS sequence"/>
</dbReference>
<accession>A0A9W9YL37</accession>
<organism evidence="1 2">
    <name type="scientific">Desmophyllum pertusum</name>
    <dbReference type="NCBI Taxonomy" id="174260"/>
    <lineage>
        <taxon>Eukaryota</taxon>
        <taxon>Metazoa</taxon>
        <taxon>Cnidaria</taxon>
        <taxon>Anthozoa</taxon>
        <taxon>Hexacorallia</taxon>
        <taxon>Scleractinia</taxon>
        <taxon>Caryophylliina</taxon>
        <taxon>Caryophylliidae</taxon>
        <taxon>Desmophyllum</taxon>
    </lineage>
</organism>
<comment type="caution">
    <text evidence="1">The sequence shown here is derived from an EMBL/GenBank/DDBJ whole genome shotgun (WGS) entry which is preliminary data.</text>
</comment>
<proteinExistence type="predicted"/>
<protein>
    <submittedName>
        <fullName evidence="1">Uncharacterized protein</fullName>
    </submittedName>
</protein>
<evidence type="ECO:0000313" key="1">
    <source>
        <dbReference type="EMBL" id="KAJ7356095.1"/>
    </source>
</evidence>
<dbReference type="OrthoDB" id="6021232at2759"/>
<dbReference type="AlphaFoldDB" id="A0A9W9YL37"/>
<name>A0A9W9YL37_9CNID</name>